<organism evidence="2 3">
    <name type="scientific">Coccomyxa viridis</name>
    <dbReference type="NCBI Taxonomy" id="1274662"/>
    <lineage>
        <taxon>Eukaryota</taxon>
        <taxon>Viridiplantae</taxon>
        <taxon>Chlorophyta</taxon>
        <taxon>core chlorophytes</taxon>
        <taxon>Trebouxiophyceae</taxon>
        <taxon>Trebouxiophyceae incertae sedis</taxon>
        <taxon>Coccomyxaceae</taxon>
        <taxon>Coccomyxa</taxon>
    </lineage>
</organism>
<accession>A0ABP1FYV7</accession>
<keyword evidence="1" id="KW-1133">Transmembrane helix</keyword>
<feature type="transmembrane region" description="Helical" evidence="1">
    <location>
        <begin position="66"/>
        <end position="86"/>
    </location>
</feature>
<sequence>MRSLTTFKTLIRSSKGLSGWCSLSDEREQSCSTPRPVQGVLLNFGDRDLESDYRAEWASESFRADCGLYMLALSLWVIIWHTLYIAGDWRHVWSAANAVMCFCTLLGMRWHPHQYQEHRTLIVSATKLIATALATEIMLLPGSPTDSWLGYTSAMGVLSKVSMLLFTACFMQIPFREHVLVQGIQVGYCILHNGRMCSALEGRYLHIRGRCLRAADMLGALSYEAQAPLKMRPRSLGQDRACESVNAYLQILFGYAVSLLVLHQLEARSRHLFLRRRWRGAPQCAPRRMSCACFGALTTPVLFLLSAVLLWELIEGFWEARDSITGPLLGAVQAS</sequence>
<protein>
    <submittedName>
        <fullName evidence="2">G6819 protein</fullName>
    </submittedName>
</protein>
<evidence type="ECO:0000256" key="1">
    <source>
        <dbReference type="SAM" id="Phobius"/>
    </source>
</evidence>
<feature type="transmembrane region" description="Helical" evidence="1">
    <location>
        <begin position="289"/>
        <end position="311"/>
    </location>
</feature>
<keyword evidence="1" id="KW-0812">Transmembrane</keyword>
<evidence type="ECO:0000313" key="3">
    <source>
        <dbReference type="Proteomes" id="UP001497392"/>
    </source>
</evidence>
<dbReference type="EMBL" id="CAXHTA020000010">
    <property type="protein sequence ID" value="CAL5224179.1"/>
    <property type="molecule type" value="Genomic_DNA"/>
</dbReference>
<proteinExistence type="predicted"/>
<comment type="caution">
    <text evidence="2">The sequence shown here is derived from an EMBL/GenBank/DDBJ whole genome shotgun (WGS) entry which is preliminary data.</text>
</comment>
<feature type="transmembrane region" description="Helical" evidence="1">
    <location>
        <begin position="148"/>
        <end position="170"/>
    </location>
</feature>
<reference evidence="2 3" key="1">
    <citation type="submission" date="2024-06" db="EMBL/GenBank/DDBJ databases">
        <authorList>
            <person name="Kraege A."/>
            <person name="Thomma B."/>
        </authorList>
    </citation>
    <scope>NUCLEOTIDE SEQUENCE [LARGE SCALE GENOMIC DNA]</scope>
</reference>
<dbReference type="Proteomes" id="UP001497392">
    <property type="component" value="Unassembled WGS sequence"/>
</dbReference>
<keyword evidence="3" id="KW-1185">Reference proteome</keyword>
<evidence type="ECO:0000313" key="2">
    <source>
        <dbReference type="EMBL" id="CAL5224179.1"/>
    </source>
</evidence>
<name>A0ABP1FYV7_9CHLO</name>
<gene>
    <name evidence="2" type="primary">g6819</name>
    <name evidence="2" type="ORF">VP750_LOCUS5838</name>
</gene>
<feature type="transmembrane region" description="Helical" evidence="1">
    <location>
        <begin position="120"/>
        <end position="142"/>
    </location>
</feature>
<keyword evidence="1" id="KW-0472">Membrane</keyword>
<feature type="transmembrane region" description="Helical" evidence="1">
    <location>
        <begin position="92"/>
        <end position="108"/>
    </location>
</feature>